<dbReference type="Gene3D" id="3.40.309.10">
    <property type="entry name" value="Aldehyde Dehydrogenase, Chain A, domain 2"/>
    <property type="match status" value="1"/>
</dbReference>
<dbReference type="Proteomes" id="UP000190435">
    <property type="component" value="Unassembled WGS sequence"/>
</dbReference>
<dbReference type="GO" id="GO:0009450">
    <property type="term" value="P:gamma-aminobutyric acid catabolic process"/>
    <property type="evidence" value="ECO:0007669"/>
    <property type="project" value="InterPro"/>
</dbReference>
<name>A0A1T0A529_9GAMM</name>
<dbReference type="EC" id="1.2.1.79" evidence="7"/>
<evidence type="ECO:0000256" key="4">
    <source>
        <dbReference type="RuleBase" id="RU003345"/>
    </source>
</evidence>
<dbReference type="InterPro" id="IPR015590">
    <property type="entry name" value="Aldehyde_DH_dom"/>
</dbReference>
<reference evidence="6 8" key="1">
    <citation type="submission" date="2017-02" db="EMBL/GenBank/DDBJ databases">
        <title>Draft genome sequence of Moraxella caviae CCUG 355 type strain.</title>
        <authorList>
            <person name="Engstrom-Jakobsson H."/>
            <person name="Salva-Serra F."/>
            <person name="Thorell K."/>
            <person name="Gonzales-Siles L."/>
            <person name="Karlsson R."/>
            <person name="Boulund F."/>
            <person name="Engstrand L."/>
            <person name="Moore E."/>
        </authorList>
    </citation>
    <scope>NUCLEOTIDE SEQUENCE [LARGE SCALE GENOMIC DNA]</scope>
    <source>
        <strain evidence="6 8">CCUG 355</strain>
    </source>
</reference>
<dbReference type="Gene3D" id="3.40.605.10">
    <property type="entry name" value="Aldehyde Dehydrogenase, Chain A, domain 1"/>
    <property type="match status" value="1"/>
</dbReference>
<dbReference type="FunFam" id="3.40.605.10:FF:000005">
    <property type="entry name" value="Succinate-semialdehyde dehydrogenase I"/>
    <property type="match status" value="1"/>
</dbReference>
<dbReference type="OrthoDB" id="9812625at2"/>
<evidence type="ECO:0000259" key="5">
    <source>
        <dbReference type="Pfam" id="PF00171"/>
    </source>
</evidence>
<dbReference type="CDD" id="cd07103">
    <property type="entry name" value="ALDH_F5_SSADH_GabD"/>
    <property type="match status" value="1"/>
</dbReference>
<evidence type="ECO:0000313" key="7">
    <source>
        <dbReference type="EMBL" id="STZ10653.1"/>
    </source>
</evidence>
<dbReference type="InterPro" id="IPR016162">
    <property type="entry name" value="Ald_DH_N"/>
</dbReference>
<organism evidence="6 8">
    <name type="scientific">Moraxella caviae</name>
    <dbReference type="NCBI Taxonomy" id="34060"/>
    <lineage>
        <taxon>Bacteria</taxon>
        <taxon>Pseudomonadati</taxon>
        <taxon>Pseudomonadota</taxon>
        <taxon>Gammaproteobacteria</taxon>
        <taxon>Moraxellales</taxon>
        <taxon>Moraxellaceae</taxon>
        <taxon>Moraxella</taxon>
    </lineage>
</organism>
<dbReference type="InterPro" id="IPR016160">
    <property type="entry name" value="Ald_DH_CS_CYS"/>
</dbReference>
<evidence type="ECO:0000313" key="8">
    <source>
        <dbReference type="Proteomes" id="UP000190435"/>
    </source>
</evidence>
<dbReference type="Pfam" id="PF00171">
    <property type="entry name" value="Aldedh"/>
    <property type="match status" value="1"/>
</dbReference>
<reference evidence="7 9" key="2">
    <citation type="submission" date="2018-06" db="EMBL/GenBank/DDBJ databases">
        <authorList>
            <consortium name="Pathogen Informatics"/>
            <person name="Doyle S."/>
        </authorList>
    </citation>
    <scope>NUCLEOTIDE SEQUENCE [LARGE SCALE GENOMIC DNA]</scope>
    <source>
        <strain evidence="7 9">NCTC10293</strain>
    </source>
</reference>
<protein>
    <submittedName>
        <fullName evidence="6">Succinate-semialdehyde dehydrogenase (NADP(+))</fullName>
    </submittedName>
    <submittedName>
        <fullName evidence="7">Succinate-semialdehyde dehydrogenase [NADP(+)] GabD</fullName>
        <ecNumber evidence="7">1.2.1.79</ecNumber>
    </submittedName>
</protein>
<dbReference type="PROSITE" id="PS00687">
    <property type="entry name" value="ALDEHYDE_DEHYDR_GLU"/>
    <property type="match status" value="1"/>
</dbReference>
<sequence>MQSQDAPKNSPHAQGSLVLQDPTLLKTCAYINGEWQAANDGKSLAVKNPATGEIIAHVPDMGADEAKRAVQAAHEAQSAWAAMSAKARSQILRKWFDLMMAHQDDLARILTAEQGKPFAEAKGEIAYGASYFEWYAEEAKRIYGDIIPSFANDKRVLVAKQPIGVCAAITPWNFPCAMITRKAAPALAAGCAFVIRPASQTPLSALALGELAHRAGVPKGVFNVITGAASQIGKVLTEDDRVKKFSFTGSTEVGRILMAQCAPTIKKVSMELGGNAPFIVFDDADIDAAVEGAIISKYRNAGQTCVCANRLYVQSGVYDEFVAKFAEAVRALKVGNGMDAGVSIGPLIDENAVKKVQAHLQDMLDKGGEVVLGGEACGDLFFAPTVVKNATQQMKVATEETFGPLAPVFRFDGENDVLHMANDTEFGLAAYFYSRDIGRIVRVSERLEYGMVAVNTGILSNEAAPFGGVKQSGLGREGSKYGIEDYIEIKYVLLAGLDS</sequence>
<dbReference type="AlphaFoldDB" id="A0A1T0A529"/>
<gene>
    <name evidence="6" type="primary">gabD</name>
    <name evidence="7" type="synonym">gabD_2</name>
    <name evidence="6" type="ORF">B0181_04285</name>
    <name evidence="7" type="ORF">NCTC10293_01003</name>
</gene>
<evidence type="ECO:0000256" key="2">
    <source>
        <dbReference type="ARBA" id="ARBA00023002"/>
    </source>
</evidence>
<evidence type="ECO:0000256" key="1">
    <source>
        <dbReference type="ARBA" id="ARBA00009986"/>
    </source>
</evidence>
<dbReference type="GO" id="GO:0036243">
    <property type="term" value="F:succinate-semialdehyde dehydrogenase (NADP+) activity"/>
    <property type="evidence" value="ECO:0007669"/>
    <property type="project" value="UniProtKB-EC"/>
</dbReference>
<dbReference type="InterPro" id="IPR016163">
    <property type="entry name" value="Ald_DH_C"/>
</dbReference>
<dbReference type="Proteomes" id="UP000255279">
    <property type="component" value="Unassembled WGS sequence"/>
</dbReference>
<dbReference type="InterPro" id="IPR050740">
    <property type="entry name" value="Aldehyde_DH_Superfamily"/>
</dbReference>
<evidence type="ECO:0000313" key="6">
    <source>
        <dbReference type="EMBL" id="OOR90824.1"/>
    </source>
</evidence>
<dbReference type="NCBIfam" id="TIGR01780">
    <property type="entry name" value="SSADH"/>
    <property type="match status" value="1"/>
</dbReference>
<feature type="active site" evidence="3">
    <location>
        <position position="271"/>
    </location>
</feature>
<dbReference type="PANTHER" id="PTHR43353">
    <property type="entry name" value="SUCCINATE-SEMIALDEHYDE DEHYDROGENASE, MITOCHONDRIAL"/>
    <property type="match status" value="1"/>
</dbReference>
<dbReference type="InterPro" id="IPR029510">
    <property type="entry name" value="Ald_DH_CS_GLU"/>
</dbReference>
<dbReference type="FunFam" id="3.40.309.10:FF:000004">
    <property type="entry name" value="Succinate-semialdehyde dehydrogenase I"/>
    <property type="match status" value="1"/>
</dbReference>
<dbReference type="STRING" id="34060.B0181_04285"/>
<dbReference type="PANTHER" id="PTHR43353:SF5">
    <property type="entry name" value="SUCCINATE-SEMIALDEHYDE DEHYDROGENASE, MITOCHONDRIAL"/>
    <property type="match status" value="1"/>
</dbReference>
<accession>A0A1T0A529</accession>
<feature type="domain" description="Aldehyde dehydrogenase" evidence="5">
    <location>
        <begin position="35"/>
        <end position="492"/>
    </location>
</feature>
<dbReference type="EMBL" id="UGQE01000001">
    <property type="protein sequence ID" value="STZ10653.1"/>
    <property type="molecule type" value="Genomic_DNA"/>
</dbReference>
<keyword evidence="8" id="KW-1185">Reference proteome</keyword>
<proteinExistence type="inferred from homology"/>
<comment type="similarity">
    <text evidence="1 4">Belongs to the aldehyde dehydrogenase family.</text>
</comment>
<keyword evidence="2 4" id="KW-0560">Oxidoreductase</keyword>
<evidence type="ECO:0000313" key="9">
    <source>
        <dbReference type="Proteomes" id="UP000255279"/>
    </source>
</evidence>
<dbReference type="InterPro" id="IPR010102">
    <property type="entry name" value="Succ_semiAld_DH"/>
</dbReference>
<dbReference type="InterPro" id="IPR016161">
    <property type="entry name" value="Ald_DH/histidinol_DH"/>
</dbReference>
<dbReference type="SUPFAM" id="SSF53720">
    <property type="entry name" value="ALDH-like"/>
    <property type="match status" value="1"/>
</dbReference>
<dbReference type="PROSITE" id="PS00070">
    <property type="entry name" value="ALDEHYDE_DEHYDR_CYS"/>
    <property type="match status" value="1"/>
</dbReference>
<dbReference type="EMBL" id="MUXU01000027">
    <property type="protein sequence ID" value="OOR90824.1"/>
    <property type="molecule type" value="Genomic_DNA"/>
</dbReference>
<dbReference type="GO" id="GO:0005829">
    <property type="term" value="C:cytosol"/>
    <property type="evidence" value="ECO:0007669"/>
    <property type="project" value="TreeGrafter"/>
</dbReference>
<evidence type="ECO:0000256" key="3">
    <source>
        <dbReference type="PROSITE-ProRule" id="PRU10007"/>
    </source>
</evidence>
<dbReference type="GO" id="GO:0004777">
    <property type="term" value="F:succinate-semialdehyde dehydrogenase (NAD+) activity"/>
    <property type="evidence" value="ECO:0007669"/>
    <property type="project" value="TreeGrafter"/>
</dbReference>